<dbReference type="Proteomes" id="UP000771736">
    <property type="component" value="Unassembled WGS sequence"/>
</dbReference>
<dbReference type="AlphaFoldDB" id="A0A930N032"/>
<feature type="transmembrane region" description="Helical" evidence="1">
    <location>
        <begin position="35"/>
        <end position="55"/>
    </location>
</feature>
<keyword evidence="1" id="KW-0812">Transmembrane</keyword>
<protein>
    <recommendedName>
        <fullName evidence="2">DUF6630 domain-containing protein</fullName>
    </recommendedName>
</protein>
<dbReference type="EMBL" id="JABZSJ010000042">
    <property type="protein sequence ID" value="MBF1384728.1"/>
    <property type="molecule type" value="Genomic_DNA"/>
</dbReference>
<accession>A0A930N032</accession>
<feature type="domain" description="DUF6630" evidence="2">
    <location>
        <begin position="100"/>
        <end position="230"/>
    </location>
</feature>
<feature type="transmembrane region" description="Helical" evidence="1">
    <location>
        <begin position="12"/>
        <end position="29"/>
    </location>
</feature>
<evidence type="ECO:0000259" key="2">
    <source>
        <dbReference type="Pfam" id="PF20335"/>
    </source>
</evidence>
<name>A0A930N032_9BACT</name>
<keyword evidence="1" id="KW-0472">Membrane</keyword>
<dbReference type="Pfam" id="PF20335">
    <property type="entry name" value="DUF6630"/>
    <property type="match status" value="1"/>
</dbReference>
<organism evidence="3 4">
    <name type="scientific">Prevotella aurantiaca</name>
    <dbReference type="NCBI Taxonomy" id="596085"/>
    <lineage>
        <taxon>Bacteria</taxon>
        <taxon>Pseudomonadati</taxon>
        <taxon>Bacteroidota</taxon>
        <taxon>Bacteroidia</taxon>
        <taxon>Bacteroidales</taxon>
        <taxon>Prevotellaceae</taxon>
        <taxon>Prevotella</taxon>
    </lineage>
</organism>
<dbReference type="RefSeq" id="WP_273160346.1">
    <property type="nucleotide sequence ID" value="NZ_JABZSJ010000042.1"/>
</dbReference>
<evidence type="ECO:0000313" key="3">
    <source>
        <dbReference type="EMBL" id="MBF1384728.1"/>
    </source>
</evidence>
<gene>
    <name evidence="3" type="ORF">HXN26_07765</name>
</gene>
<sequence>MKEKLYNGCINLVIILLPFAMVWGTVTLFKNDEYIKGGLCVLGALLFGLPIIGLFSKSKDIKKENPSVPQIPLPTTKKELIKVAKRITCNDKDIMNVVLQGLESPKDFCQMEIKAASEKKYDYQQLLDWYEEEKSITNLKKMVMLYAIGNSNYVAGFDWKDDLETFLWKMKELRCLKQHNLPINDSSLTSDGDISQWCLLINEQWKPLGFQIMFIDADSDEYWVAIVPITTDIE</sequence>
<evidence type="ECO:0000256" key="1">
    <source>
        <dbReference type="SAM" id="Phobius"/>
    </source>
</evidence>
<reference evidence="3" key="1">
    <citation type="submission" date="2020-04" db="EMBL/GenBank/DDBJ databases">
        <title>Deep metagenomics examines the oral microbiome during advanced dental caries in children, revealing novel taxa and co-occurrences with host molecules.</title>
        <authorList>
            <person name="Baker J.L."/>
            <person name="Morton J.T."/>
            <person name="Dinis M."/>
            <person name="Alvarez R."/>
            <person name="Tran N.C."/>
            <person name="Knight R."/>
            <person name="Edlund A."/>
        </authorList>
    </citation>
    <scope>NUCLEOTIDE SEQUENCE</scope>
    <source>
        <strain evidence="3">JCVI_44_bin.5</strain>
    </source>
</reference>
<comment type="caution">
    <text evidence="3">The sequence shown here is derived from an EMBL/GenBank/DDBJ whole genome shotgun (WGS) entry which is preliminary data.</text>
</comment>
<keyword evidence="1" id="KW-1133">Transmembrane helix</keyword>
<dbReference type="InterPro" id="IPR046582">
    <property type="entry name" value="DUF6630"/>
</dbReference>
<proteinExistence type="predicted"/>
<evidence type="ECO:0000313" key="4">
    <source>
        <dbReference type="Proteomes" id="UP000771736"/>
    </source>
</evidence>